<dbReference type="AlphaFoldDB" id="A0A4R1RCH1"/>
<organism evidence="1 2">
    <name type="scientific">Mariniflexile fucanivorans</name>
    <dbReference type="NCBI Taxonomy" id="264023"/>
    <lineage>
        <taxon>Bacteria</taxon>
        <taxon>Pseudomonadati</taxon>
        <taxon>Bacteroidota</taxon>
        <taxon>Flavobacteriia</taxon>
        <taxon>Flavobacteriales</taxon>
        <taxon>Flavobacteriaceae</taxon>
        <taxon>Mariniflexile</taxon>
    </lineage>
</organism>
<name>A0A4R1RCH1_9FLAO</name>
<keyword evidence="2" id="KW-1185">Reference proteome</keyword>
<protein>
    <submittedName>
        <fullName evidence="1">Uncharacterized protein</fullName>
    </submittedName>
</protein>
<evidence type="ECO:0000313" key="2">
    <source>
        <dbReference type="Proteomes" id="UP000295455"/>
    </source>
</evidence>
<evidence type="ECO:0000313" key="1">
    <source>
        <dbReference type="EMBL" id="TCL63162.1"/>
    </source>
</evidence>
<dbReference type="EMBL" id="SLUP01000010">
    <property type="protein sequence ID" value="TCL63162.1"/>
    <property type="molecule type" value="Genomic_DNA"/>
</dbReference>
<dbReference type="Proteomes" id="UP000295455">
    <property type="component" value="Unassembled WGS sequence"/>
</dbReference>
<sequence>MKLYFILLLIFLNFYSLKAQHIYPESIANEVKTALAYYPELANVPIEFKFKSKIKKSTMQAQPHFWSVFCGKSKRKYKVLISENFKIADTVYYTKNIPSKVLIGWLGHELGHVMDYQHRSSFNLIGFGLGYLFSEKAMKKAERSADTFAVIHGMEDYILATKNFILNEAGFPDIYINRIKRYYLSPEEIMLLVEEREEKARLSNLK</sequence>
<gene>
    <name evidence="1" type="ORF">EV196_110115</name>
</gene>
<comment type="caution">
    <text evidence="1">The sequence shown here is derived from an EMBL/GenBank/DDBJ whole genome shotgun (WGS) entry which is preliminary data.</text>
</comment>
<dbReference type="OrthoDB" id="1098088at2"/>
<accession>A0A4R1RCH1</accession>
<proteinExistence type="predicted"/>
<reference evidence="1 2" key="1">
    <citation type="submission" date="2019-03" db="EMBL/GenBank/DDBJ databases">
        <title>Genomic Encyclopedia of Type Strains, Phase IV (KMG-IV): sequencing the most valuable type-strain genomes for metagenomic binning, comparative biology and taxonomic classification.</title>
        <authorList>
            <person name="Goeker M."/>
        </authorList>
    </citation>
    <scope>NUCLEOTIDE SEQUENCE [LARGE SCALE GENOMIC DNA]</scope>
    <source>
        <strain evidence="1 2">DSM 18792</strain>
    </source>
</reference>